<dbReference type="PANTHER" id="PTHR45749:SF23">
    <property type="entry name" value="ZINC FINGER MYM-TYPE PROTEIN 1-LIKE"/>
    <property type="match status" value="1"/>
</dbReference>
<dbReference type="Pfam" id="PF05699">
    <property type="entry name" value="Dimer_Tnp_hAT"/>
    <property type="match status" value="1"/>
</dbReference>
<dbReference type="GeneID" id="136078824"/>
<keyword evidence="2" id="KW-1185">Reference proteome</keyword>
<evidence type="ECO:0000313" key="2">
    <source>
        <dbReference type="Proteomes" id="UP001652625"/>
    </source>
</evidence>
<gene>
    <name evidence="3" type="primary">LOC136078824</name>
</gene>
<protein>
    <submittedName>
        <fullName evidence="3">Uncharacterized protein LOC136078824</fullName>
    </submittedName>
</protein>
<accession>A0ABM4BNM2</accession>
<dbReference type="InterPro" id="IPR012337">
    <property type="entry name" value="RNaseH-like_sf"/>
</dbReference>
<organism evidence="2 3">
    <name type="scientific">Hydra vulgaris</name>
    <name type="common">Hydra</name>
    <name type="synonym">Hydra attenuata</name>
    <dbReference type="NCBI Taxonomy" id="6087"/>
    <lineage>
        <taxon>Eukaryota</taxon>
        <taxon>Metazoa</taxon>
        <taxon>Cnidaria</taxon>
        <taxon>Hydrozoa</taxon>
        <taxon>Hydroidolina</taxon>
        <taxon>Anthoathecata</taxon>
        <taxon>Aplanulata</taxon>
        <taxon>Hydridae</taxon>
        <taxon>Hydra</taxon>
    </lineage>
</organism>
<proteinExistence type="predicted"/>
<dbReference type="Proteomes" id="UP001652625">
    <property type="component" value="Chromosome 03"/>
</dbReference>
<feature type="domain" description="HAT C-terminal dimerisation" evidence="1">
    <location>
        <begin position="251"/>
        <end position="298"/>
    </location>
</feature>
<evidence type="ECO:0000259" key="1">
    <source>
        <dbReference type="Pfam" id="PF05699"/>
    </source>
</evidence>
<dbReference type="InterPro" id="IPR008906">
    <property type="entry name" value="HATC_C_dom"/>
</dbReference>
<evidence type="ECO:0000313" key="3">
    <source>
        <dbReference type="RefSeq" id="XP_065650711.1"/>
    </source>
</evidence>
<name>A0ABM4BNM2_HYDVU</name>
<dbReference type="PANTHER" id="PTHR45749">
    <property type="match status" value="1"/>
</dbReference>
<sequence length="331" mass="38455">MFKKVREVIVNEVKASGYFNLSVESTPDISHIDQLSVVLRYVADEELIERFLTFLELQNHTGEEILQHFHRVSQALQKQHVNLKTCADLYSSLADHLHKSRNEFERFKEGAKVMAPGVDYKSFFTRNRKLKTVFNDGDVPEVSLNARDKFLISAFYAIVDELETEMSRQRQEYNDAAVRFSCLVDESLSQTSQCCEELINSYPKDLNNNLYTELQQFHLYIRHKFPGASKNNTLNHGELYQLAVRDNIECAFPNVEITFHIFLTLMVTNCSIKSSYSQLKRTKNPSRSTMKQERLDSLSLLMIEADMLKLTITIYSRKNNFDDLLKDFGRC</sequence>
<dbReference type="SUPFAM" id="SSF53098">
    <property type="entry name" value="Ribonuclease H-like"/>
    <property type="match status" value="1"/>
</dbReference>
<dbReference type="RefSeq" id="XP_065650711.1">
    <property type="nucleotide sequence ID" value="XM_065794639.1"/>
</dbReference>
<reference evidence="3" key="1">
    <citation type="submission" date="2025-08" db="UniProtKB">
        <authorList>
            <consortium name="RefSeq"/>
        </authorList>
    </citation>
    <scope>IDENTIFICATION</scope>
</reference>